<evidence type="ECO:0000313" key="3">
    <source>
        <dbReference type="Proteomes" id="UP000225706"/>
    </source>
</evidence>
<evidence type="ECO:0000313" key="2">
    <source>
        <dbReference type="EMBL" id="PFX17898.1"/>
    </source>
</evidence>
<organism evidence="2 3">
    <name type="scientific">Stylophora pistillata</name>
    <name type="common">Smooth cauliflower coral</name>
    <dbReference type="NCBI Taxonomy" id="50429"/>
    <lineage>
        <taxon>Eukaryota</taxon>
        <taxon>Metazoa</taxon>
        <taxon>Cnidaria</taxon>
        <taxon>Anthozoa</taxon>
        <taxon>Hexacorallia</taxon>
        <taxon>Scleractinia</taxon>
        <taxon>Astrocoeniina</taxon>
        <taxon>Pocilloporidae</taxon>
        <taxon>Stylophora</taxon>
    </lineage>
</organism>
<comment type="caution">
    <text evidence="2">The sequence shown here is derived from an EMBL/GenBank/DDBJ whole genome shotgun (WGS) entry which is preliminary data.</text>
</comment>
<keyword evidence="3" id="KW-1185">Reference proteome</keyword>
<reference evidence="3" key="1">
    <citation type="journal article" date="2017" name="bioRxiv">
        <title>Comparative analysis of the genomes of Stylophora pistillata and Acropora digitifera provides evidence for extensive differences between species of corals.</title>
        <authorList>
            <person name="Voolstra C.R."/>
            <person name="Li Y."/>
            <person name="Liew Y.J."/>
            <person name="Baumgarten S."/>
            <person name="Zoccola D."/>
            <person name="Flot J.-F."/>
            <person name="Tambutte S."/>
            <person name="Allemand D."/>
            <person name="Aranda M."/>
        </authorList>
    </citation>
    <scope>NUCLEOTIDE SEQUENCE [LARGE SCALE GENOMIC DNA]</scope>
</reference>
<dbReference type="OrthoDB" id="2371919at2759"/>
<name>A0A2B4RNI4_STYPI</name>
<protein>
    <submittedName>
        <fullName evidence="2">Uncharacterized protein</fullName>
    </submittedName>
</protein>
<accession>A0A2B4RNI4</accession>
<evidence type="ECO:0000256" key="1">
    <source>
        <dbReference type="SAM" id="MobiDB-lite"/>
    </source>
</evidence>
<sequence>MPERLRPFGTRLSCTTILANLLAPGAGTSSSSSSVQTPEESPDFSRGDCFFAKETSVEISPELLDLTSRAFAKPLEKDKWKEHISSYPGIKGTDSFLVAPTMEAGMKEELRKRHCHTKVKETLAFDDGLAETQATFISVARPILAALEALDEKTKSDDGSEGINPDTVKGMLEDALVMLGNANARLNERRQRRFSTS</sequence>
<feature type="region of interest" description="Disordered" evidence="1">
    <location>
        <begin position="25"/>
        <end position="44"/>
    </location>
</feature>
<proteinExistence type="predicted"/>
<gene>
    <name evidence="2" type="ORF">AWC38_SpisGene17768</name>
</gene>
<dbReference type="AlphaFoldDB" id="A0A2B4RNI4"/>
<dbReference type="Proteomes" id="UP000225706">
    <property type="component" value="Unassembled WGS sequence"/>
</dbReference>
<dbReference type="EMBL" id="LSMT01000443">
    <property type="protein sequence ID" value="PFX17898.1"/>
    <property type="molecule type" value="Genomic_DNA"/>
</dbReference>